<organism evidence="2 3">
    <name type="scientific">Nephila pilipes</name>
    <name type="common">Giant wood spider</name>
    <name type="synonym">Nephila maculata</name>
    <dbReference type="NCBI Taxonomy" id="299642"/>
    <lineage>
        <taxon>Eukaryota</taxon>
        <taxon>Metazoa</taxon>
        <taxon>Ecdysozoa</taxon>
        <taxon>Arthropoda</taxon>
        <taxon>Chelicerata</taxon>
        <taxon>Arachnida</taxon>
        <taxon>Araneae</taxon>
        <taxon>Araneomorphae</taxon>
        <taxon>Entelegynae</taxon>
        <taxon>Araneoidea</taxon>
        <taxon>Nephilidae</taxon>
        <taxon>Nephila</taxon>
    </lineage>
</organism>
<evidence type="ECO:0000256" key="1">
    <source>
        <dbReference type="SAM" id="MobiDB-lite"/>
    </source>
</evidence>
<feature type="region of interest" description="Disordered" evidence="1">
    <location>
        <begin position="26"/>
        <end position="45"/>
    </location>
</feature>
<proteinExistence type="predicted"/>
<dbReference type="PROSITE" id="PS51450">
    <property type="entry name" value="LRR"/>
    <property type="match status" value="1"/>
</dbReference>
<dbReference type="Pfam" id="PF13855">
    <property type="entry name" value="LRR_8"/>
    <property type="match status" value="1"/>
</dbReference>
<dbReference type="AlphaFoldDB" id="A0A8X6PRE2"/>
<evidence type="ECO:0000313" key="3">
    <source>
        <dbReference type="Proteomes" id="UP000887013"/>
    </source>
</evidence>
<keyword evidence="3" id="KW-1185">Reference proteome</keyword>
<accession>A0A8X6PRE2</accession>
<feature type="compositionally biased region" description="Basic residues" evidence="1">
    <location>
        <begin position="36"/>
        <end position="45"/>
    </location>
</feature>
<reference evidence="2" key="1">
    <citation type="submission" date="2020-08" db="EMBL/GenBank/DDBJ databases">
        <title>Multicomponent nature underlies the extraordinary mechanical properties of spider dragline silk.</title>
        <authorList>
            <person name="Kono N."/>
            <person name="Nakamura H."/>
            <person name="Mori M."/>
            <person name="Yoshida Y."/>
            <person name="Ohtoshi R."/>
            <person name="Malay A.D."/>
            <person name="Moran D.A.P."/>
            <person name="Tomita M."/>
            <person name="Numata K."/>
            <person name="Arakawa K."/>
        </authorList>
    </citation>
    <scope>NUCLEOTIDE SEQUENCE</scope>
</reference>
<dbReference type="Gene3D" id="3.80.10.10">
    <property type="entry name" value="Ribonuclease Inhibitor"/>
    <property type="match status" value="1"/>
</dbReference>
<dbReference type="Proteomes" id="UP000887013">
    <property type="component" value="Unassembled WGS sequence"/>
</dbReference>
<dbReference type="SUPFAM" id="SSF52058">
    <property type="entry name" value="L domain-like"/>
    <property type="match status" value="1"/>
</dbReference>
<dbReference type="InterPro" id="IPR032675">
    <property type="entry name" value="LRR_dom_sf"/>
</dbReference>
<comment type="caution">
    <text evidence="2">The sequence shown here is derived from an EMBL/GenBank/DDBJ whole genome shotgun (WGS) entry which is preliminary data.</text>
</comment>
<name>A0A8X6PRE2_NEPPI</name>
<dbReference type="EMBL" id="BMAW01023816">
    <property type="protein sequence ID" value="GFT84667.1"/>
    <property type="molecule type" value="Genomic_DNA"/>
</dbReference>
<dbReference type="OrthoDB" id="5954366at2759"/>
<protein>
    <submittedName>
        <fullName evidence="2">Uncharacterized protein</fullName>
    </submittedName>
</protein>
<sequence length="372" mass="43047">MPTETAVNRKRPYTFCSEKTRTEEVIMSKEDAGITRPHKEKRGRRQCSPLLEKKGKKAKGLSFKVEFRKGKPAYDRWINKGNSEKKNNLKMSFLSRALNEELEEVVTEMLIKTLPFRLRGLNSSNEMFIELLINAFLFSLALGGTVCPPRSDMHPCVCTNVIVSQRKLHTTVNCHHLPNSNAFNVILPSLRKMEINKFILYDSFWEAHRLGDSENKTALPPDWLRLLKIKEFEIYDTALTSNFACHPKMVCKNTFTHRFIAVNSSTSDTFVSMCTRKENDGKVIHTPWIACMNNLKYFQYSHGRLTNLSKEWFPIKMKELLVVNLTQNYIKIINPGDFNNLIKLTALDLSHNLIEYLDFFSITTTLEILDLR</sequence>
<gene>
    <name evidence="2" type="primary">AVEN_23684_1</name>
    <name evidence="2" type="ORF">NPIL_514701</name>
</gene>
<evidence type="ECO:0000313" key="2">
    <source>
        <dbReference type="EMBL" id="GFT84667.1"/>
    </source>
</evidence>
<dbReference type="InterPro" id="IPR001611">
    <property type="entry name" value="Leu-rich_rpt"/>
</dbReference>